<proteinExistence type="predicted"/>
<organism evidence="1 2">
    <name type="scientific">Chitinophaga agri</name>
    <dbReference type="NCBI Taxonomy" id="2703787"/>
    <lineage>
        <taxon>Bacteria</taxon>
        <taxon>Pseudomonadati</taxon>
        <taxon>Bacteroidota</taxon>
        <taxon>Chitinophagia</taxon>
        <taxon>Chitinophagales</taxon>
        <taxon>Chitinophagaceae</taxon>
        <taxon>Chitinophaga</taxon>
    </lineage>
</organism>
<reference evidence="1 2" key="1">
    <citation type="submission" date="2020-01" db="EMBL/GenBank/DDBJ databases">
        <title>Complete genome sequence of Chitinophaga sp. H33E-04 isolated from quinoa roots.</title>
        <authorList>
            <person name="Weon H.-Y."/>
            <person name="Lee S.A."/>
        </authorList>
    </citation>
    <scope>NUCLEOTIDE SEQUENCE [LARGE SCALE GENOMIC DNA]</scope>
    <source>
        <strain evidence="1 2">H33E-04</strain>
    </source>
</reference>
<gene>
    <name evidence="1" type="ORF">GWR21_26855</name>
</gene>
<keyword evidence="2" id="KW-1185">Reference proteome</keyword>
<evidence type="ECO:0000313" key="2">
    <source>
        <dbReference type="Proteomes" id="UP000476411"/>
    </source>
</evidence>
<accession>A0A6B9ZM60</accession>
<evidence type="ECO:0000313" key="1">
    <source>
        <dbReference type="EMBL" id="QHS63076.1"/>
    </source>
</evidence>
<protein>
    <submittedName>
        <fullName evidence="1">Uncharacterized protein</fullName>
    </submittedName>
</protein>
<dbReference type="KEGG" id="chih:GWR21_26855"/>
<dbReference type="EMBL" id="CP048113">
    <property type="protein sequence ID" value="QHS63076.1"/>
    <property type="molecule type" value="Genomic_DNA"/>
</dbReference>
<sequence>MNKTTDGNTVQLAEFLLKKVIRHIALLTKVFHCNRFVNIQPDIFFYAVERDNCWSVSSIPVGAA</sequence>
<dbReference type="RefSeq" id="WP_162334800.1">
    <property type="nucleotide sequence ID" value="NZ_CP048113.1"/>
</dbReference>
<dbReference type="Proteomes" id="UP000476411">
    <property type="component" value="Chromosome"/>
</dbReference>
<name>A0A6B9ZM60_9BACT</name>
<dbReference type="AlphaFoldDB" id="A0A6B9ZM60"/>